<dbReference type="InterPro" id="IPR036938">
    <property type="entry name" value="PAP2/HPO_sf"/>
</dbReference>
<dbReference type="EC" id="3.6.1.27" evidence="2"/>
<name>A0A5S9NWJ0_9GAMM</name>
<evidence type="ECO:0000256" key="5">
    <source>
        <dbReference type="ARBA" id="ARBA00022801"/>
    </source>
</evidence>
<evidence type="ECO:0000256" key="6">
    <source>
        <dbReference type="ARBA" id="ARBA00022989"/>
    </source>
</evidence>
<dbReference type="PANTHER" id="PTHR14969">
    <property type="entry name" value="SPHINGOSINE-1-PHOSPHATE PHOSPHOHYDROLASE"/>
    <property type="match status" value="1"/>
</dbReference>
<evidence type="ECO:0000313" key="12">
    <source>
        <dbReference type="EMBL" id="CAA0095045.1"/>
    </source>
</evidence>
<evidence type="ECO:0000256" key="3">
    <source>
        <dbReference type="ARBA" id="ARBA00022475"/>
    </source>
</evidence>
<dbReference type="Proteomes" id="UP000435877">
    <property type="component" value="Unassembled WGS sequence"/>
</dbReference>
<keyword evidence="7 10" id="KW-0472">Membrane</keyword>
<evidence type="ECO:0000256" key="4">
    <source>
        <dbReference type="ARBA" id="ARBA00022692"/>
    </source>
</evidence>
<reference evidence="14 15" key="1">
    <citation type="submission" date="2019-11" db="EMBL/GenBank/DDBJ databases">
        <authorList>
            <person name="Holert J."/>
        </authorList>
    </citation>
    <scope>NUCLEOTIDE SEQUENCE [LARGE SCALE GENOMIC DNA]</scope>
    <source>
        <strain evidence="13">BC3_2A</strain>
        <strain evidence="12">SB11_1A</strain>
    </source>
</reference>
<proteinExistence type="predicted"/>
<dbReference type="AlphaFoldDB" id="A0A5S9NWJ0"/>
<keyword evidence="3" id="KW-1003">Cell membrane</keyword>
<keyword evidence="5" id="KW-0378">Hydrolase</keyword>
<keyword evidence="6 10" id="KW-1133">Transmembrane helix</keyword>
<evidence type="ECO:0000256" key="9">
    <source>
        <dbReference type="ARBA" id="ARBA00047594"/>
    </source>
</evidence>
<dbReference type="CDD" id="cd01610">
    <property type="entry name" value="PAP2_like"/>
    <property type="match status" value="1"/>
</dbReference>
<sequence length="176" mass="18797">MRLIQSINKFDVRMFLACVNTRHQQQLSRVARSISKTGDGYAQLGLPLCVYVMGVSQGLAYFGAVIISFAAWLPAYWVLKNTCRRKRPPAAIPTFSAAIIASDEFSFPSGHTAAAFLLATMTVLFFGAVGIPLFIWATAVGASRVILGVHFPTDTLAGASLGIGIAHLGHSIVTAI</sequence>
<dbReference type="SMART" id="SM00014">
    <property type="entry name" value="acidPPc"/>
    <property type="match status" value="1"/>
</dbReference>
<dbReference type="Proteomes" id="UP000439591">
    <property type="component" value="Unassembled WGS sequence"/>
</dbReference>
<feature type="transmembrane region" description="Helical" evidence="10">
    <location>
        <begin position="58"/>
        <end position="78"/>
    </location>
</feature>
<evidence type="ECO:0000313" key="13">
    <source>
        <dbReference type="EMBL" id="CAA0112824.1"/>
    </source>
</evidence>
<evidence type="ECO:0000313" key="14">
    <source>
        <dbReference type="Proteomes" id="UP000435877"/>
    </source>
</evidence>
<dbReference type="EMBL" id="CACSIM010000004">
    <property type="protein sequence ID" value="CAA0112824.1"/>
    <property type="molecule type" value="Genomic_DNA"/>
</dbReference>
<dbReference type="GO" id="GO:0005886">
    <property type="term" value="C:plasma membrane"/>
    <property type="evidence" value="ECO:0007669"/>
    <property type="project" value="UniProtKB-SubCell"/>
</dbReference>
<evidence type="ECO:0000256" key="7">
    <source>
        <dbReference type="ARBA" id="ARBA00023136"/>
    </source>
</evidence>
<dbReference type="EMBL" id="CACSIK010000001">
    <property type="protein sequence ID" value="CAA0095045.1"/>
    <property type="molecule type" value="Genomic_DNA"/>
</dbReference>
<feature type="transmembrane region" description="Helical" evidence="10">
    <location>
        <begin position="113"/>
        <end position="137"/>
    </location>
</feature>
<protein>
    <recommendedName>
        <fullName evidence="2">undecaprenyl-diphosphate phosphatase</fullName>
        <ecNumber evidence="2">3.6.1.27</ecNumber>
    </recommendedName>
    <alternativeName>
        <fullName evidence="8">Undecaprenyl pyrophosphate phosphatase</fullName>
    </alternativeName>
</protein>
<dbReference type="RefSeq" id="WP_200842672.1">
    <property type="nucleotide sequence ID" value="NZ_CACSIK010000001.1"/>
</dbReference>
<accession>A0A5S9NWJ0</accession>
<evidence type="ECO:0000256" key="2">
    <source>
        <dbReference type="ARBA" id="ARBA00012374"/>
    </source>
</evidence>
<keyword evidence="4 10" id="KW-0812">Transmembrane</keyword>
<dbReference type="GO" id="GO:0050380">
    <property type="term" value="F:undecaprenyl-diphosphatase activity"/>
    <property type="evidence" value="ECO:0007669"/>
    <property type="project" value="UniProtKB-EC"/>
</dbReference>
<dbReference type="InterPro" id="IPR000326">
    <property type="entry name" value="PAP2/HPO"/>
</dbReference>
<evidence type="ECO:0000256" key="8">
    <source>
        <dbReference type="ARBA" id="ARBA00032707"/>
    </source>
</evidence>
<evidence type="ECO:0000256" key="1">
    <source>
        <dbReference type="ARBA" id="ARBA00004651"/>
    </source>
</evidence>
<organism evidence="12 14">
    <name type="scientific">Zhongshania aliphaticivorans</name>
    <dbReference type="NCBI Taxonomy" id="1470434"/>
    <lineage>
        <taxon>Bacteria</taxon>
        <taxon>Pseudomonadati</taxon>
        <taxon>Pseudomonadota</taxon>
        <taxon>Gammaproteobacteria</taxon>
        <taxon>Cellvibrionales</taxon>
        <taxon>Spongiibacteraceae</taxon>
        <taxon>Zhongshania</taxon>
    </lineage>
</organism>
<feature type="domain" description="Phosphatidic acid phosphatase type 2/haloperoxidase" evidence="11">
    <location>
        <begin position="57"/>
        <end position="170"/>
    </location>
</feature>
<comment type="subcellular location">
    <subcellularLocation>
        <location evidence="1">Cell membrane</location>
        <topology evidence="1">Multi-pass membrane protein</topology>
    </subcellularLocation>
</comment>
<evidence type="ECO:0000313" key="15">
    <source>
        <dbReference type="Proteomes" id="UP000439591"/>
    </source>
</evidence>
<dbReference type="Pfam" id="PF01569">
    <property type="entry name" value="PAP2"/>
    <property type="match status" value="1"/>
</dbReference>
<comment type="catalytic activity">
    <reaction evidence="9">
        <text>di-trans,octa-cis-undecaprenyl diphosphate + H2O = di-trans,octa-cis-undecaprenyl phosphate + phosphate + H(+)</text>
        <dbReference type="Rhea" id="RHEA:28094"/>
        <dbReference type="ChEBI" id="CHEBI:15377"/>
        <dbReference type="ChEBI" id="CHEBI:15378"/>
        <dbReference type="ChEBI" id="CHEBI:43474"/>
        <dbReference type="ChEBI" id="CHEBI:58405"/>
        <dbReference type="ChEBI" id="CHEBI:60392"/>
        <dbReference type="EC" id="3.6.1.27"/>
    </reaction>
</comment>
<gene>
    <name evidence="12" type="ORF">IHBHHGIJ_02664</name>
    <name evidence="13" type="ORF">KFEGEMFD_02851</name>
</gene>
<evidence type="ECO:0000259" key="11">
    <source>
        <dbReference type="SMART" id="SM00014"/>
    </source>
</evidence>
<dbReference type="PANTHER" id="PTHR14969:SF62">
    <property type="entry name" value="DECAPRENYLPHOSPHORYL-5-PHOSPHORIBOSE PHOSPHATASE RV3807C-RELATED"/>
    <property type="match status" value="1"/>
</dbReference>
<evidence type="ECO:0000256" key="10">
    <source>
        <dbReference type="SAM" id="Phobius"/>
    </source>
</evidence>
<keyword evidence="14" id="KW-1185">Reference proteome</keyword>
<dbReference type="SUPFAM" id="SSF48317">
    <property type="entry name" value="Acid phosphatase/Vanadium-dependent haloperoxidase"/>
    <property type="match status" value="1"/>
</dbReference>
<dbReference type="Gene3D" id="1.20.144.10">
    <property type="entry name" value="Phosphatidic acid phosphatase type 2/haloperoxidase"/>
    <property type="match status" value="1"/>
</dbReference>